<gene>
    <name evidence="3" type="ORF">NEQG_00603</name>
</gene>
<reference evidence="3" key="1">
    <citation type="submission" date="2011-01" db="EMBL/GenBank/DDBJ databases">
        <title>The Genome Sequence of Nematocida parisii strain ERTm3.</title>
        <authorList>
            <consortium name="The Broad Institute Genome Sequencing Platform"/>
            <consortium name="The Broad Institute Genome Sequencing Center for Infectious Disease"/>
            <person name="Cuomo C."/>
            <person name="Troemel E."/>
            <person name="Young S.K."/>
            <person name="Zeng Q."/>
            <person name="Gargeya S."/>
            <person name="Fitzgerald M."/>
            <person name="Haas B."/>
            <person name="Abouelleil A."/>
            <person name="Alvarado L."/>
            <person name="Arachchi H.M."/>
            <person name="Berlin A."/>
            <person name="Chapman S.B."/>
            <person name="Gearin G."/>
            <person name="Goldberg J."/>
            <person name="Griggs A."/>
            <person name="Gujja S."/>
            <person name="Hansen M."/>
            <person name="Heiman D."/>
            <person name="Howarth C."/>
            <person name="Larimer J."/>
            <person name="Lui A."/>
            <person name="MacDonald P.J.P."/>
            <person name="McCowen C."/>
            <person name="Montmayeur A."/>
            <person name="Murphy C."/>
            <person name="Neiman D."/>
            <person name="Pearson M."/>
            <person name="Priest M."/>
            <person name="Roberts A."/>
            <person name="Saif S."/>
            <person name="Shea T."/>
            <person name="Sisk P."/>
            <person name="Stolte C."/>
            <person name="Sykes S."/>
            <person name="Wortman J."/>
            <person name="Nusbaum C."/>
            <person name="Birren B."/>
        </authorList>
    </citation>
    <scope>NUCLEOTIDE SEQUENCE</scope>
    <source>
        <strain evidence="3">ERTm3</strain>
    </source>
</reference>
<dbReference type="HOGENOM" id="CLU_883049_0_0_1"/>
<keyword evidence="2" id="KW-0732">Signal</keyword>
<evidence type="ECO:0000313" key="3">
    <source>
        <dbReference type="EMBL" id="EIJ88784.1"/>
    </source>
</evidence>
<feature type="compositionally biased region" description="Low complexity" evidence="1">
    <location>
        <begin position="297"/>
        <end position="308"/>
    </location>
</feature>
<dbReference type="VEuPathDB" id="MicrosporidiaDB:NEQG_00603"/>
<feature type="signal peptide" evidence="2">
    <location>
        <begin position="1"/>
        <end position="22"/>
    </location>
</feature>
<sequence>MIMPRCVKIAFIFILGLVSVMCEYFPAFAAGSAGYLYNVGSHMFLSWARAPHDKYMWIKGTKSDKIASLFKIQRTKYHSATYSLIMSADPRILNAKKKTSTTHIDFPFYGTPTIGLIGNQGQMHIGMTTDTADSNAWVSFSPPITRENFFKIYLKNKCLAIGDTGYAILEDCVSGPDERHARQLFRWLADNENIIVTRKVIRRISIGPIKKQTLSVKGYTPDTRMYYNPDAHPSRKDPYLLNHPDPILNKDVPTAVVAINNDSIVSINGKPLGYYDEPELPKKATEKAKKLLNVDENSSTPKNNNTNSEYLPPGF</sequence>
<name>I3EHT7_NEMP3</name>
<feature type="chain" id="PRO_5003670565" evidence="2">
    <location>
        <begin position="23"/>
        <end position="315"/>
    </location>
</feature>
<evidence type="ECO:0000313" key="4">
    <source>
        <dbReference type="Proteomes" id="UP000002872"/>
    </source>
</evidence>
<feature type="region of interest" description="Disordered" evidence="1">
    <location>
        <begin position="286"/>
        <end position="315"/>
    </location>
</feature>
<keyword evidence="4" id="KW-1185">Reference proteome</keyword>
<evidence type="ECO:0000256" key="2">
    <source>
        <dbReference type="SAM" id="SignalP"/>
    </source>
</evidence>
<dbReference type="AlphaFoldDB" id="I3EHT7"/>
<evidence type="ECO:0000256" key="1">
    <source>
        <dbReference type="SAM" id="MobiDB-lite"/>
    </source>
</evidence>
<dbReference type="OrthoDB" id="2187363at2759"/>
<dbReference type="OMA" id="WLADNEN"/>
<dbReference type="Proteomes" id="UP000002872">
    <property type="component" value="Unassembled WGS sequence"/>
</dbReference>
<dbReference type="InParanoid" id="I3EHT7"/>
<accession>I3EHT7</accession>
<protein>
    <submittedName>
        <fullName evidence="3">Uncharacterized protein</fullName>
    </submittedName>
</protein>
<organism evidence="3 4">
    <name type="scientific">Nematocida parisii (strain ERTm3)</name>
    <name type="common">Nematode killer fungus</name>
    <dbReference type="NCBI Taxonomy" id="935791"/>
    <lineage>
        <taxon>Eukaryota</taxon>
        <taxon>Fungi</taxon>
        <taxon>Fungi incertae sedis</taxon>
        <taxon>Microsporidia</taxon>
        <taxon>Nematocida</taxon>
    </lineage>
</organism>
<dbReference type="EMBL" id="GL870877">
    <property type="protein sequence ID" value="EIJ88784.1"/>
    <property type="molecule type" value="Genomic_DNA"/>
</dbReference>
<proteinExistence type="predicted"/>